<sequence>MTRIIGIGIIGFLLLILQKYFYEKFWQRHLNVRIHFGADHIFEGEQGELKEVIENRKRLPLSMLKVKFKTDRHLLFGNEKGSRTTDQYYRNDVFRIGGGERVTRTLKFKGGRRGYYTIDEISLVASDLFLLNQMVAEQPVRTELYVYPRPFDSSRLRQSLIQLNGEVLSRRHLLEDPFEYRGIREYQPYDDMRSINWKATAKTGDFKVNQRNYTSLKSVRIFFNIQDDHILKRESSVELSLRVVASLCQLFLRQGIQVSCHGNGVDIVTHSPLSVKAKAGEGQMDTIYRALARIDVGHPTVNFTEYFEEILFQKAQGTFTYFVAPNQYDDFVELLTRYQDKGNPFVWFYPVADESKPEVPAALESCVEVLYEH</sequence>
<dbReference type="Proteomes" id="UP000236311">
    <property type="component" value="Unassembled WGS sequence"/>
</dbReference>
<protein>
    <submittedName>
        <fullName evidence="1">Uncharacterized protein</fullName>
    </submittedName>
</protein>
<dbReference type="RefSeq" id="WP_103241535.1">
    <property type="nucleotide sequence ID" value="NZ_CANRXC010000011.1"/>
</dbReference>
<reference evidence="1 2" key="1">
    <citation type="submission" date="2018-01" db="EMBL/GenBank/DDBJ databases">
        <authorList>
            <person name="Gaut B.S."/>
            <person name="Morton B.R."/>
            <person name="Clegg M.T."/>
            <person name="Duvall M.R."/>
        </authorList>
    </citation>
    <scope>NUCLEOTIDE SEQUENCE [LARGE SCALE GENOMIC DNA]</scope>
    <source>
        <strain evidence="1">GP69</strain>
    </source>
</reference>
<dbReference type="EMBL" id="OFSM01000027">
    <property type="protein sequence ID" value="SOY31553.1"/>
    <property type="molecule type" value="Genomic_DNA"/>
</dbReference>
<name>A0A2K4ZM47_9FIRM</name>
<proteinExistence type="predicted"/>
<gene>
    <name evidence="1" type="ORF">AMURIS_04297</name>
</gene>
<evidence type="ECO:0000313" key="1">
    <source>
        <dbReference type="EMBL" id="SOY31553.1"/>
    </source>
</evidence>
<dbReference type="PANTHER" id="PTHR34351">
    <property type="entry name" value="SLR1927 PROTEIN-RELATED"/>
    <property type="match status" value="1"/>
</dbReference>
<keyword evidence="2" id="KW-1185">Reference proteome</keyword>
<dbReference type="AlphaFoldDB" id="A0A2K4ZM47"/>
<dbReference type="OrthoDB" id="9789943at2"/>
<evidence type="ECO:0000313" key="2">
    <source>
        <dbReference type="Proteomes" id="UP000236311"/>
    </source>
</evidence>
<accession>A0A2K4ZM47</accession>
<organism evidence="1 2">
    <name type="scientific">Acetatifactor muris</name>
    <dbReference type="NCBI Taxonomy" id="879566"/>
    <lineage>
        <taxon>Bacteria</taxon>
        <taxon>Bacillati</taxon>
        <taxon>Bacillota</taxon>
        <taxon>Clostridia</taxon>
        <taxon>Lachnospirales</taxon>
        <taxon>Lachnospiraceae</taxon>
        <taxon>Acetatifactor</taxon>
    </lineage>
</organism>